<dbReference type="PANTHER" id="PTHR43418:SF7">
    <property type="entry name" value="CARBAMOYL-PHOSPHATE SYNTHASE SMALL CHAIN"/>
    <property type="match status" value="1"/>
</dbReference>
<evidence type="ECO:0000256" key="4">
    <source>
        <dbReference type="ARBA" id="ARBA00022741"/>
    </source>
</evidence>
<gene>
    <name evidence="8" type="primary">carA</name>
    <name evidence="10" type="ORF">1791</name>
</gene>
<feature type="domain" description="Carbamoyl-phosphate synthase small subunit N-terminal" evidence="9">
    <location>
        <begin position="1"/>
        <end position="131"/>
    </location>
</feature>
<feature type="binding site" evidence="8">
    <location>
        <position position="293"/>
    </location>
    <ligand>
        <name>L-glutamine</name>
        <dbReference type="ChEBI" id="CHEBI:58359"/>
    </ligand>
</feature>
<name>A0A0E4GCB5_9FIRM</name>
<evidence type="ECO:0000313" key="10">
    <source>
        <dbReference type="EMBL" id="CFX75184.1"/>
    </source>
</evidence>
<dbReference type="SMART" id="SM01097">
    <property type="entry name" value="CPSase_sm_chain"/>
    <property type="match status" value="1"/>
</dbReference>
<dbReference type="SUPFAM" id="SSF52317">
    <property type="entry name" value="Class I glutamine amidotransferase-like"/>
    <property type="match status" value="1"/>
</dbReference>
<dbReference type="PANTHER" id="PTHR43418">
    <property type="entry name" value="MULTIFUNCTIONAL TRYPTOPHAN BIOSYNTHESIS PROTEIN-RELATED"/>
    <property type="match status" value="1"/>
</dbReference>
<dbReference type="GO" id="GO:0006526">
    <property type="term" value="P:L-arginine biosynthetic process"/>
    <property type="evidence" value="ECO:0007669"/>
    <property type="project" value="UniProtKB-UniRule"/>
</dbReference>
<feature type="binding site" evidence="8">
    <location>
        <position position="290"/>
    </location>
    <ligand>
        <name>L-glutamine</name>
        <dbReference type="ChEBI" id="CHEBI:58359"/>
    </ligand>
</feature>
<dbReference type="EMBL" id="CGIH01000029">
    <property type="protein sequence ID" value="CFX75184.1"/>
    <property type="molecule type" value="Genomic_DNA"/>
</dbReference>
<dbReference type="InterPro" id="IPR006274">
    <property type="entry name" value="CarbamoylP_synth_ssu"/>
</dbReference>
<evidence type="ECO:0000256" key="3">
    <source>
        <dbReference type="ARBA" id="ARBA00022598"/>
    </source>
</evidence>
<dbReference type="InterPro" id="IPR036480">
    <property type="entry name" value="CarbP_synth_ssu_N_sf"/>
</dbReference>
<comment type="catalytic activity">
    <reaction evidence="8">
        <text>L-glutamine + H2O = L-glutamate + NH4(+)</text>
        <dbReference type="Rhea" id="RHEA:15889"/>
        <dbReference type="ChEBI" id="CHEBI:15377"/>
        <dbReference type="ChEBI" id="CHEBI:28938"/>
        <dbReference type="ChEBI" id="CHEBI:29985"/>
        <dbReference type="ChEBI" id="CHEBI:58359"/>
    </reaction>
</comment>
<dbReference type="SUPFAM" id="SSF52021">
    <property type="entry name" value="Carbamoyl phosphate synthetase, small subunit N-terminal domain"/>
    <property type="match status" value="1"/>
</dbReference>
<keyword evidence="8" id="KW-0028">Amino-acid biosynthesis</keyword>
<comment type="subunit">
    <text evidence="8">Composed of two chains; the small (or glutamine) chain promotes the hydrolysis of glutamine to ammonia, which is used by the large (or ammonia) chain to synthesize carbamoyl phosphate. Tetramer of heterodimers (alpha,beta)4.</text>
</comment>
<dbReference type="Proteomes" id="UP000045545">
    <property type="component" value="Unassembled WGS sequence"/>
</dbReference>
<feature type="region of interest" description="CPSase" evidence="8">
    <location>
        <begin position="1"/>
        <end position="172"/>
    </location>
</feature>
<dbReference type="PRINTS" id="PR00099">
    <property type="entry name" value="CPSGATASE"/>
</dbReference>
<feature type="active site" evidence="8">
    <location>
        <position position="335"/>
    </location>
</feature>
<comment type="similarity">
    <text evidence="2 8">Belongs to the CarA family.</text>
</comment>
<sequence>MKGYLVLANGRVFQGKLLNDCQTAGGEVVFTTAMIAYQDVITDPSYYGQIVVMTYPLVGNVGLNEHSFASQRAMVEGLVLREATAFPSHWEMDTDLITFLNDSQVTVLTEVDTRALTKVIRSQGNMGGIITADLSHKDDLVDRAREALKRLDGDLVQHVSRHNIGYFGSGCKRVVMLDLGTKKGVVTSFNLRDCEVIAVPAVTSAADILLLRPDGVFISDGPGNPLALPYVVETTRALIGRIPIFGVGLGHQLIALALGAQVARLPYGHRGSNHPVKNLRNNRIYITTQNHGYTIEENSIAGTDILVTMRSLNDETIEGIRHSIYPVFSVQFDPEGYPGYSDTGIFFDQFIESI</sequence>
<dbReference type="GO" id="GO:0005524">
    <property type="term" value="F:ATP binding"/>
    <property type="evidence" value="ECO:0007669"/>
    <property type="project" value="UniProtKB-UniRule"/>
</dbReference>
<comment type="caution">
    <text evidence="8">Lacks conserved residue(s) required for the propagation of feature annotation.</text>
</comment>
<dbReference type="UniPathway" id="UPA00068">
    <property type="reaction ID" value="UER00171"/>
</dbReference>
<evidence type="ECO:0000256" key="1">
    <source>
        <dbReference type="ARBA" id="ARBA00005077"/>
    </source>
</evidence>
<accession>A0A0E4GCB5</accession>
<feature type="binding site" evidence="8">
    <location>
        <position position="45"/>
    </location>
    <ligand>
        <name>L-glutamine</name>
        <dbReference type="ChEBI" id="CHEBI:58359"/>
    </ligand>
</feature>
<keyword evidence="5 8" id="KW-0067">ATP-binding</keyword>
<dbReference type="PRINTS" id="PR00096">
    <property type="entry name" value="GATASE"/>
</dbReference>
<dbReference type="GO" id="GO:0006207">
    <property type="term" value="P:'de novo' pyrimidine nucleobase biosynthetic process"/>
    <property type="evidence" value="ECO:0007669"/>
    <property type="project" value="InterPro"/>
</dbReference>
<dbReference type="OrthoDB" id="9804328at2"/>
<dbReference type="GO" id="GO:0006541">
    <property type="term" value="P:glutamine metabolic process"/>
    <property type="evidence" value="ECO:0007669"/>
    <property type="project" value="InterPro"/>
</dbReference>
<dbReference type="InterPro" id="IPR002474">
    <property type="entry name" value="CarbamoylP_synth_ssu_N"/>
</dbReference>
<dbReference type="GO" id="GO:0004359">
    <property type="term" value="F:glutaminase activity"/>
    <property type="evidence" value="ECO:0007669"/>
    <property type="project" value="RHEA"/>
</dbReference>
<dbReference type="STRING" id="690567.1791"/>
<dbReference type="HAMAP" id="MF_01209">
    <property type="entry name" value="CPSase_S_chain"/>
    <property type="match status" value="1"/>
</dbReference>
<keyword evidence="4 8" id="KW-0547">Nucleotide-binding</keyword>
<reference evidence="10 11" key="1">
    <citation type="submission" date="2015-03" db="EMBL/GenBank/DDBJ databases">
        <authorList>
            <person name="Murphy D."/>
        </authorList>
    </citation>
    <scope>NUCLEOTIDE SEQUENCE [LARGE SCALE GENOMIC DNA]</scope>
    <source>
        <strain evidence="10 11">OL-4</strain>
    </source>
</reference>
<comment type="function">
    <text evidence="8">Small subunit of the glutamine-dependent carbamoyl phosphate synthetase (CPSase). CPSase catalyzes the formation of carbamoyl phosphate from the ammonia moiety of glutamine, carbonate, and phosphate donated by ATP, constituting the first step of 2 biosynthetic pathways, one leading to arginine and/or urea and the other to pyrimidine nucleotides. The small subunit (glutamine amidotransferase) binds and cleaves glutamine to supply the large subunit with the substrate ammonia.</text>
</comment>
<dbReference type="PROSITE" id="PS51273">
    <property type="entry name" value="GATASE_TYPE_1"/>
    <property type="match status" value="1"/>
</dbReference>
<keyword evidence="8" id="KW-0665">Pyrimidine biosynthesis</keyword>
<keyword evidence="11" id="KW-1185">Reference proteome</keyword>
<keyword evidence="6 8" id="KW-0315">Glutamine amidotransferase</keyword>
<keyword evidence="3 8" id="KW-0436">Ligase</keyword>
<feature type="binding site" evidence="8">
    <location>
        <position position="292"/>
    </location>
    <ligand>
        <name>L-glutamine</name>
        <dbReference type="ChEBI" id="CHEBI:58359"/>
    </ligand>
</feature>
<dbReference type="InterPro" id="IPR035686">
    <property type="entry name" value="CPSase_GATase1"/>
</dbReference>
<evidence type="ECO:0000259" key="9">
    <source>
        <dbReference type="SMART" id="SM01097"/>
    </source>
</evidence>
<evidence type="ECO:0000256" key="8">
    <source>
        <dbReference type="HAMAP-Rule" id="MF_01209"/>
    </source>
</evidence>
<dbReference type="Gene3D" id="3.50.30.20">
    <property type="entry name" value="Carbamoyl-phosphate synthase small subunit, N-terminal domain"/>
    <property type="match status" value="1"/>
</dbReference>
<dbReference type="CDD" id="cd01744">
    <property type="entry name" value="GATase1_CPSase"/>
    <property type="match status" value="1"/>
</dbReference>
<dbReference type="InterPro" id="IPR029062">
    <property type="entry name" value="Class_I_gatase-like"/>
</dbReference>
<evidence type="ECO:0000256" key="5">
    <source>
        <dbReference type="ARBA" id="ARBA00022840"/>
    </source>
</evidence>
<comment type="pathway">
    <text evidence="8">Pyrimidine metabolism; UMP biosynthesis via de novo pathway; (S)-dihydroorotate from bicarbonate: step 1/3.</text>
</comment>
<dbReference type="Gene3D" id="3.40.50.880">
    <property type="match status" value="1"/>
</dbReference>
<dbReference type="EC" id="6.3.5.5" evidence="8"/>
<dbReference type="GO" id="GO:0004088">
    <property type="term" value="F:carbamoyl-phosphate synthase (glutamine-hydrolyzing) activity"/>
    <property type="evidence" value="ECO:0007669"/>
    <property type="project" value="UniProtKB-UniRule"/>
</dbReference>
<evidence type="ECO:0000256" key="6">
    <source>
        <dbReference type="ARBA" id="ARBA00022962"/>
    </source>
</evidence>
<protein>
    <recommendedName>
        <fullName evidence="8">Carbamoyl phosphate synthase small chain</fullName>
        <ecNumber evidence="8">6.3.5.5</ecNumber>
    </recommendedName>
    <alternativeName>
        <fullName evidence="8">Carbamoyl phosphate synthetase glutamine chain</fullName>
    </alternativeName>
</protein>
<feature type="binding site" evidence="8">
    <location>
        <position position="249"/>
    </location>
    <ligand>
        <name>L-glutamine</name>
        <dbReference type="ChEBI" id="CHEBI:58359"/>
    </ligand>
</feature>
<evidence type="ECO:0000256" key="7">
    <source>
        <dbReference type="ARBA" id="ARBA00048816"/>
    </source>
</evidence>
<comment type="catalytic activity">
    <reaction evidence="7 8">
        <text>hydrogencarbonate + L-glutamine + 2 ATP + H2O = carbamoyl phosphate + L-glutamate + 2 ADP + phosphate + 2 H(+)</text>
        <dbReference type="Rhea" id="RHEA:18633"/>
        <dbReference type="ChEBI" id="CHEBI:15377"/>
        <dbReference type="ChEBI" id="CHEBI:15378"/>
        <dbReference type="ChEBI" id="CHEBI:17544"/>
        <dbReference type="ChEBI" id="CHEBI:29985"/>
        <dbReference type="ChEBI" id="CHEBI:30616"/>
        <dbReference type="ChEBI" id="CHEBI:43474"/>
        <dbReference type="ChEBI" id="CHEBI:58228"/>
        <dbReference type="ChEBI" id="CHEBI:58359"/>
        <dbReference type="ChEBI" id="CHEBI:456216"/>
        <dbReference type="EC" id="6.3.5.5"/>
    </reaction>
</comment>
<dbReference type="NCBIfam" id="NF009475">
    <property type="entry name" value="PRK12838.1"/>
    <property type="match status" value="1"/>
</dbReference>
<feature type="binding site" evidence="8">
    <location>
        <position position="223"/>
    </location>
    <ligand>
        <name>L-glutamine</name>
        <dbReference type="ChEBI" id="CHEBI:58359"/>
    </ligand>
</feature>
<evidence type="ECO:0000313" key="11">
    <source>
        <dbReference type="Proteomes" id="UP000045545"/>
    </source>
</evidence>
<dbReference type="InterPro" id="IPR017926">
    <property type="entry name" value="GATASE"/>
</dbReference>
<keyword evidence="8" id="KW-0055">Arginine biosynthesis</keyword>
<dbReference type="NCBIfam" id="TIGR01368">
    <property type="entry name" value="CPSaseIIsmall"/>
    <property type="match status" value="1"/>
</dbReference>
<proteinExistence type="inferred from homology"/>
<dbReference type="AlphaFoldDB" id="A0A0E4GCB5"/>
<dbReference type="Pfam" id="PF00988">
    <property type="entry name" value="CPSase_sm_chain"/>
    <property type="match status" value="1"/>
</dbReference>
<evidence type="ECO:0000256" key="2">
    <source>
        <dbReference type="ARBA" id="ARBA00007800"/>
    </source>
</evidence>
<dbReference type="InterPro" id="IPR050472">
    <property type="entry name" value="Anth_synth/Amidotransfase"/>
</dbReference>
<dbReference type="GO" id="GO:0044205">
    <property type="term" value="P:'de novo' UMP biosynthetic process"/>
    <property type="evidence" value="ECO:0007669"/>
    <property type="project" value="UniProtKB-UniRule"/>
</dbReference>
<dbReference type="RefSeq" id="WP_046497883.1">
    <property type="nucleotide sequence ID" value="NZ_CGIH01000029.1"/>
</dbReference>
<dbReference type="Pfam" id="PF00117">
    <property type="entry name" value="GATase"/>
    <property type="match status" value="1"/>
</dbReference>
<feature type="binding site" evidence="8">
    <location>
        <position position="221"/>
    </location>
    <ligand>
        <name>L-glutamine</name>
        <dbReference type="ChEBI" id="CHEBI:58359"/>
    </ligand>
</feature>
<organism evidence="10 11">
    <name type="scientific">Syntrophomonas zehnderi OL-4</name>
    <dbReference type="NCBI Taxonomy" id="690567"/>
    <lineage>
        <taxon>Bacteria</taxon>
        <taxon>Bacillati</taxon>
        <taxon>Bacillota</taxon>
        <taxon>Clostridia</taxon>
        <taxon>Eubacteriales</taxon>
        <taxon>Syntrophomonadaceae</taxon>
        <taxon>Syntrophomonas</taxon>
    </lineage>
</organism>
<feature type="binding site" evidence="8">
    <location>
        <position position="252"/>
    </location>
    <ligand>
        <name>L-glutamine</name>
        <dbReference type="ChEBI" id="CHEBI:58359"/>
    </ligand>
</feature>
<comment type="pathway">
    <text evidence="1 8">Amino-acid biosynthesis; L-arginine biosynthesis; carbamoyl phosphate from bicarbonate: step 1/1.</text>
</comment>
<dbReference type="UniPathway" id="UPA00070">
    <property type="reaction ID" value="UER00115"/>
</dbReference>